<dbReference type="RefSeq" id="WP_036756249.1">
    <property type="nucleotide sequence ID" value="NZ_JAGSGC010000008.1"/>
</dbReference>
<evidence type="ECO:0000313" key="3">
    <source>
        <dbReference type="Proteomes" id="UP000027192"/>
    </source>
</evidence>
<dbReference type="AlphaFoldDB" id="A0A066RQY8"/>
<protein>
    <recommendedName>
        <fullName evidence="4">Manganese transporter</fullName>
    </recommendedName>
</protein>
<sequence>MAVQIKSLRIQETKSRWRLANKRLLFPVFLFAMLATPTTRDMTVTVLADAFWQVAAYVAATLTLYHAISNRMKHGSKLSTYLQDNQRFQVIFAAVMGALPGCGGAIIVMTQFVRGRLSFGSVVAVLTATMGDAAFLLLAAKPLTGLLTVAIGFGVGVLAGWLVDTLHGGTFMQPAQNETFASENHSCTPQVQTSALRWQGFFWQWLLLPSALVAILGSFQIDTDTVFHFPPGTIAILGALFALTAMVLWSLSREVSNYQDAVSEDPKPATASLFQRVAQDTNFVTTWVIGAFLCFEIVMRVTGWDLATLFASWSPVLPLLGVLIGLIPGCGPQILVTSLYIQDTIPLSAQLGNAISNDGDALFPAIALAPKAALLATVYSGIPALLVSYGFYWLFE</sequence>
<feature type="transmembrane region" description="Helical" evidence="1">
    <location>
        <begin position="202"/>
        <end position="221"/>
    </location>
</feature>
<feature type="transmembrane region" description="Helical" evidence="1">
    <location>
        <begin position="88"/>
        <end position="113"/>
    </location>
</feature>
<accession>A0A066RQY8</accession>
<dbReference type="STRING" id="1654360.EA58_19355"/>
<evidence type="ECO:0000313" key="2">
    <source>
        <dbReference type="EMBL" id="KDM90092.1"/>
    </source>
</evidence>
<dbReference type="Pfam" id="PF11449">
    <property type="entry name" value="ArsP_2"/>
    <property type="match status" value="1"/>
</dbReference>
<feature type="transmembrane region" description="Helical" evidence="1">
    <location>
        <begin position="233"/>
        <end position="251"/>
    </location>
</feature>
<dbReference type="NCBIfam" id="NF037962">
    <property type="entry name" value="arsenic_eff"/>
    <property type="match status" value="1"/>
</dbReference>
<evidence type="ECO:0000256" key="1">
    <source>
        <dbReference type="SAM" id="Phobius"/>
    </source>
</evidence>
<dbReference type="EMBL" id="JMIB01000038">
    <property type="protein sequence ID" value="KDM90092.1"/>
    <property type="molecule type" value="Genomic_DNA"/>
</dbReference>
<dbReference type="Proteomes" id="UP000027192">
    <property type="component" value="Unassembled WGS sequence"/>
</dbReference>
<keyword evidence="1" id="KW-1133">Transmembrane helix</keyword>
<keyword evidence="3" id="KW-1185">Reference proteome</keyword>
<keyword evidence="1" id="KW-0812">Transmembrane</keyword>
<name>A0A066RQY8_9GAMM</name>
<gene>
    <name evidence="2" type="ORF">EA58_19355</name>
</gene>
<feature type="transmembrane region" description="Helical" evidence="1">
    <location>
        <begin position="281"/>
        <end position="299"/>
    </location>
</feature>
<keyword evidence="1" id="KW-0472">Membrane</keyword>
<dbReference type="OrthoDB" id="3776971at2"/>
<feature type="transmembrane region" description="Helical" evidence="1">
    <location>
        <begin position="372"/>
        <end position="395"/>
    </location>
</feature>
<feature type="transmembrane region" description="Helical" evidence="1">
    <location>
        <begin position="306"/>
        <end position="327"/>
    </location>
</feature>
<dbReference type="InterPro" id="IPR021552">
    <property type="entry name" value="ArsP_2"/>
</dbReference>
<proteinExistence type="predicted"/>
<feature type="transmembrane region" description="Helical" evidence="1">
    <location>
        <begin position="50"/>
        <end position="68"/>
    </location>
</feature>
<evidence type="ECO:0008006" key="4">
    <source>
        <dbReference type="Google" id="ProtNLM"/>
    </source>
</evidence>
<reference evidence="2 3" key="1">
    <citation type="submission" date="2014-04" db="EMBL/GenBank/DDBJ databases">
        <title>Draft genome sequence of Photobacterium halotolerans S2753: a solonamide, ngercheumicin and holomycin producer.</title>
        <authorList>
            <person name="Machado H.R."/>
            <person name="Gram L."/>
        </authorList>
    </citation>
    <scope>NUCLEOTIDE SEQUENCE [LARGE SCALE GENOMIC DNA]</scope>
    <source>
        <strain evidence="2 3">S2753</strain>
    </source>
</reference>
<feature type="transmembrane region" description="Helical" evidence="1">
    <location>
        <begin position="145"/>
        <end position="163"/>
    </location>
</feature>
<feature type="transmembrane region" description="Helical" evidence="1">
    <location>
        <begin position="119"/>
        <end position="138"/>
    </location>
</feature>
<organism evidence="2 3">
    <name type="scientific">Photobacterium galatheae</name>
    <dbReference type="NCBI Taxonomy" id="1654360"/>
    <lineage>
        <taxon>Bacteria</taxon>
        <taxon>Pseudomonadati</taxon>
        <taxon>Pseudomonadota</taxon>
        <taxon>Gammaproteobacteria</taxon>
        <taxon>Vibrionales</taxon>
        <taxon>Vibrionaceae</taxon>
        <taxon>Photobacterium</taxon>
    </lineage>
</organism>
<comment type="caution">
    <text evidence="2">The sequence shown here is derived from an EMBL/GenBank/DDBJ whole genome shotgun (WGS) entry which is preliminary data.</text>
</comment>